<dbReference type="PANTHER" id="PTHR47129:SF1">
    <property type="entry name" value="NMRA-LIKE DOMAIN-CONTAINING PROTEIN"/>
    <property type="match status" value="1"/>
</dbReference>
<reference evidence="2 3" key="1">
    <citation type="submission" date="2012-09" db="EMBL/GenBank/DDBJ databases">
        <title>Draft Genome Sequences of 6 Strains from Genus Thauera.</title>
        <authorList>
            <person name="Liu B."/>
            <person name="Shapleigh J.P."/>
            <person name="Frostegard A.H."/>
        </authorList>
    </citation>
    <scope>NUCLEOTIDE SEQUENCE [LARGE SCALE GENOMIC DNA]</scope>
    <source>
        <strain evidence="3">47Lol / DSM 12138</strain>
    </source>
</reference>
<comment type="caution">
    <text evidence="2">The sequence shown here is derived from an EMBL/GenBank/DDBJ whole genome shotgun (WGS) entry which is preliminary data.</text>
</comment>
<proteinExistence type="predicted"/>
<dbReference type="EMBL" id="AMXE01000023">
    <property type="protein sequence ID" value="ENO88622.1"/>
    <property type="molecule type" value="Genomic_DNA"/>
</dbReference>
<evidence type="ECO:0000313" key="2">
    <source>
        <dbReference type="EMBL" id="ENO88622.1"/>
    </source>
</evidence>
<evidence type="ECO:0000313" key="3">
    <source>
        <dbReference type="Proteomes" id="UP000013232"/>
    </source>
</evidence>
<dbReference type="Gene3D" id="3.40.50.720">
    <property type="entry name" value="NAD(P)-binding Rossmann-like Domain"/>
    <property type="match status" value="1"/>
</dbReference>
<organism evidence="2 3">
    <name type="scientific">Thauera linaloolentis (strain DSM 12138 / JCM 21573 / CCUG 41526 / CIP 105981 / IAM 15112 / NBRC 102519 / 47Lol)</name>
    <dbReference type="NCBI Taxonomy" id="1123367"/>
    <lineage>
        <taxon>Bacteria</taxon>
        <taxon>Pseudomonadati</taxon>
        <taxon>Pseudomonadota</taxon>
        <taxon>Betaproteobacteria</taxon>
        <taxon>Rhodocyclales</taxon>
        <taxon>Zoogloeaceae</taxon>
        <taxon>Thauera</taxon>
    </lineage>
</organism>
<sequence>MTIAVTGATGQLGRIVVQKLLGKTSAHDIVALARDPAKAANLGVAARAADYTNPQSLAAALAGVDKLLLISSSEIGQRATQHRNVIAAARQAGVSLLVYTSLLHADRSTLDLADEHRATEADLKASGLPHVILRNGWYTENYTGSIGGALVGGAFLGSAGDGRIASAARADYAEAAVAVLTSAAHEGKTYELAGDHAYTLTDLAAEISRQTGKDTPYKDLPVAEYAAVLAGVGIPEGFAKAIAGWDAEVAKGVLFDDGRQLSQLIGRQTTPLADTVAAALKALV</sequence>
<name>N6Z1Y0_THAL4</name>
<dbReference type="eggNOG" id="COG0702">
    <property type="taxonomic scope" value="Bacteria"/>
</dbReference>
<dbReference type="InterPro" id="IPR036291">
    <property type="entry name" value="NAD(P)-bd_dom_sf"/>
</dbReference>
<dbReference type="InterPro" id="IPR016040">
    <property type="entry name" value="NAD(P)-bd_dom"/>
</dbReference>
<gene>
    <name evidence="2" type="ORF">C666_08165</name>
</gene>
<accession>N6Z1Y0</accession>
<dbReference type="Proteomes" id="UP000013232">
    <property type="component" value="Unassembled WGS sequence"/>
</dbReference>
<dbReference type="Gene3D" id="3.90.25.10">
    <property type="entry name" value="UDP-galactose 4-epimerase, domain 1"/>
    <property type="match status" value="1"/>
</dbReference>
<dbReference type="OrthoDB" id="5510591at2"/>
<dbReference type="STRING" id="1123367.GCA_000621305_01655"/>
<evidence type="ECO:0000259" key="1">
    <source>
        <dbReference type="Pfam" id="PF13460"/>
    </source>
</evidence>
<dbReference type="Pfam" id="PF13460">
    <property type="entry name" value="NAD_binding_10"/>
    <property type="match status" value="1"/>
</dbReference>
<dbReference type="AlphaFoldDB" id="N6Z1Y0"/>
<protein>
    <submittedName>
        <fullName evidence="2">Quinone oxidoreductase 2</fullName>
    </submittedName>
</protein>
<keyword evidence="3" id="KW-1185">Reference proteome</keyword>
<feature type="domain" description="NAD(P)-binding" evidence="1">
    <location>
        <begin position="7"/>
        <end position="182"/>
    </location>
</feature>
<dbReference type="CDD" id="cd05269">
    <property type="entry name" value="TMR_SDR_a"/>
    <property type="match status" value="1"/>
</dbReference>
<dbReference type="PANTHER" id="PTHR47129">
    <property type="entry name" value="QUINONE OXIDOREDUCTASE 2"/>
    <property type="match status" value="1"/>
</dbReference>
<dbReference type="InterPro" id="IPR052718">
    <property type="entry name" value="NmrA-type_oxidoreductase"/>
</dbReference>
<dbReference type="RefSeq" id="WP_004336551.1">
    <property type="nucleotide sequence ID" value="NZ_AMXE01000023.1"/>
</dbReference>
<dbReference type="SUPFAM" id="SSF51735">
    <property type="entry name" value="NAD(P)-binding Rossmann-fold domains"/>
    <property type="match status" value="1"/>
</dbReference>